<sequence>DLTSKKSKPPMSVSSQPKIPEVGSEFPTVESLKEAAQQGAKAAGFAFSVSSSKLSRSEKGGHVPYILLQCIMGGEYRNNHKITDETRKRIKSTKRQNCPVTLYAALNENDGVWVVQSYKNQHNHELLPPSQVHCLHQHRQLNAEQKELVHIMLKSGASVQSVADAVQWKHGTVYTKDIVNECARIRNALNEGSNNDTTMQLLQKLEERNYIVRHLLLVDGYMRNLFFTHIEAARHTAVCSEVLIVDATYKTNLYKLPLINAVGVSNIGNAKSLNTYQIAMAWVENEKEYTYEWFLNTLKEVIYNAYFCSPEVFVSDKSQALRNAANKVFPDAKKMLCIWHMLAQNLQTACRKFFDSDEDYDKLLLSVQKVAYAEEMNIVEEAFDEVKKAAMKIQSTQRAEGSHGNLKKAIEAASGLDQVFSHIDRAFRQHQLQKNGAFSLNLISADPFILNNMRFEQLVGKISKWAIDQIKREICETEENNNTDNSVCKCRLCLNCKLPCRHIIPSTGLIPLSIIHPRWFLKHEQVPLLPSSLSTDTAINKALYMLEEKYENLNDSESKATFLQKIEALIAEEAIIPKAPLRTKNIRRPASTKRDLLLSKQQDKAAKKKEKNTPKFIKNIQKP</sequence>
<dbReference type="PANTHER" id="PTHR47718:SF3">
    <property type="entry name" value="PROTEIN FAR1-RELATED SEQUENCE 5-LIKE"/>
    <property type="match status" value="1"/>
</dbReference>
<comment type="caution">
    <text evidence="4">The sequence shown here is derived from an EMBL/GenBank/DDBJ whole genome shotgun (WGS) entry which is preliminary data.</text>
</comment>
<dbReference type="InterPro" id="IPR018289">
    <property type="entry name" value="MULE_transposase_dom"/>
</dbReference>
<feature type="non-terminal residue" evidence="4">
    <location>
        <position position="1"/>
    </location>
</feature>
<feature type="compositionally biased region" description="Low complexity" evidence="1">
    <location>
        <begin position="9"/>
        <end position="18"/>
    </location>
</feature>
<keyword evidence="5" id="KW-1185">Reference proteome</keyword>
<dbReference type="Pfam" id="PF03101">
    <property type="entry name" value="FAR1"/>
    <property type="match status" value="1"/>
</dbReference>
<dbReference type="Pfam" id="PF10551">
    <property type="entry name" value="MULE"/>
    <property type="match status" value="1"/>
</dbReference>
<evidence type="ECO:0000259" key="3">
    <source>
        <dbReference type="Pfam" id="PF10551"/>
    </source>
</evidence>
<dbReference type="Proteomes" id="UP000789901">
    <property type="component" value="Unassembled WGS sequence"/>
</dbReference>
<dbReference type="InterPro" id="IPR004330">
    <property type="entry name" value="FAR1_DNA_bnd_dom"/>
</dbReference>
<organism evidence="4 5">
    <name type="scientific">Gigaspora margarita</name>
    <dbReference type="NCBI Taxonomy" id="4874"/>
    <lineage>
        <taxon>Eukaryota</taxon>
        <taxon>Fungi</taxon>
        <taxon>Fungi incertae sedis</taxon>
        <taxon>Mucoromycota</taxon>
        <taxon>Glomeromycotina</taxon>
        <taxon>Glomeromycetes</taxon>
        <taxon>Diversisporales</taxon>
        <taxon>Gigasporaceae</taxon>
        <taxon>Gigaspora</taxon>
    </lineage>
</organism>
<protein>
    <submittedName>
        <fullName evidence="4">11929_t:CDS:1</fullName>
    </submittedName>
</protein>
<evidence type="ECO:0000256" key="1">
    <source>
        <dbReference type="SAM" id="MobiDB-lite"/>
    </source>
</evidence>
<feature type="region of interest" description="Disordered" evidence="1">
    <location>
        <begin position="1"/>
        <end position="30"/>
    </location>
</feature>
<evidence type="ECO:0000313" key="4">
    <source>
        <dbReference type="EMBL" id="CAG8525863.1"/>
    </source>
</evidence>
<dbReference type="EMBL" id="CAJVQB010001206">
    <property type="protein sequence ID" value="CAG8525863.1"/>
    <property type="molecule type" value="Genomic_DNA"/>
</dbReference>
<feature type="domain" description="FAR1" evidence="2">
    <location>
        <begin position="42"/>
        <end position="128"/>
    </location>
</feature>
<feature type="region of interest" description="Disordered" evidence="1">
    <location>
        <begin position="585"/>
        <end position="623"/>
    </location>
</feature>
<evidence type="ECO:0000313" key="5">
    <source>
        <dbReference type="Proteomes" id="UP000789901"/>
    </source>
</evidence>
<reference evidence="4 5" key="1">
    <citation type="submission" date="2021-06" db="EMBL/GenBank/DDBJ databases">
        <authorList>
            <person name="Kallberg Y."/>
            <person name="Tangrot J."/>
            <person name="Rosling A."/>
        </authorList>
    </citation>
    <scope>NUCLEOTIDE SEQUENCE [LARGE SCALE GENOMIC DNA]</scope>
    <source>
        <strain evidence="4 5">120-4 pot B 10/14</strain>
    </source>
</reference>
<dbReference type="PANTHER" id="PTHR47718">
    <property type="entry name" value="OS01G0519700 PROTEIN"/>
    <property type="match status" value="1"/>
</dbReference>
<name>A0ABM8W4X4_GIGMA</name>
<evidence type="ECO:0000259" key="2">
    <source>
        <dbReference type="Pfam" id="PF03101"/>
    </source>
</evidence>
<gene>
    <name evidence="4" type="ORF">GMARGA_LOCUS3385</name>
</gene>
<accession>A0ABM8W4X4</accession>
<feature type="compositionally biased region" description="Basic and acidic residues" evidence="1">
    <location>
        <begin position="592"/>
        <end position="605"/>
    </location>
</feature>
<proteinExistence type="predicted"/>
<feature type="domain" description="MULE transposase" evidence="3">
    <location>
        <begin position="242"/>
        <end position="342"/>
    </location>
</feature>